<keyword evidence="9" id="KW-0539">Nucleus</keyword>
<evidence type="ECO:0000256" key="10">
    <source>
        <dbReference type="SAM" id="MobiDB-lite"/>
    </source>
</evidence>
<dbReference type="CDD" id="cd11445">
    <property type="entry name" value="bHLH_AtPIF_like"/>
    <property type="match status" value="1"/>
</dbReference>
<dbReference type="PROSITE" id="PS50888">
    <property type="entry name" value="BHLH"/>
    <property type="match status" value="1"/>
</dbReference>
<dbReference type="GO" id="GO:0005634">
    <property type="term" value="C:nucleus"/>
    <property type="evidence" value="ECO:0007669"/>
    <property type="project" value="UniProtKB-SubCell"/>
</dbReference>
<evidence type="ECO:0000256" key="3">
    <source>
        <dbReference type="ARBA" id="ARBA00005184"/>
    </source>
</evidence>
<dbReference type="GO" id="GO:0042545">
    <property type="term" value="P:cell wall modification"/>
    <property type="evidence" value="ECO:0007669"/>
    <property type="project" value="InterPro"/>
</dbReference>
<proteinExistence type="predicted"/>
<dbReference type="InterPro" id="IPR000070">
    <property type="entry name" value="Pectinesterase_cat"/>
</dbReference>
<evidence type="ECO:0000256" key="9">
    <source>
        <dbReference type="ARBA" id="ARBA00023242"/>
    </source>
</evidence>
<evidence type="ECO:0000313" key="13">
    <source>
        <dbReference type="Proteomes" id="UP000516437"/>
    </source>
</evidence>
<dbReference type="Gene3D" id="2.160.20.10">
    <property type="entry name" value="Single-stranded right-handed beta-helix, Pectin lyase-like"/>
    <property type="match status" value="1"/>
</dbReference>
<evidence type="ECO:0000256" key="7">
    <source>
        <dbReference type="ARBA" id="ARBA00023085"/>
    </source>
</evidence>
<dbReference type="SUPFAM" id="SSF51126">
    <property type="entry name" value="Pectin lyase-like"/>
    <property type="match status" value="1"/>
</dbReference>
<sequence length="381" mass="42129">MRQLFPDCEFTPANEDIMCTLSDPEVLETNPWLNASCSLTSIDWEAENFQDIFGVPQDVQATYSASTETEREISDAVQEGESGGRKRKAEFICLEQRRRDRIKEKMRALQELIPNSNKSDRASMLDDAIEYLKALKLQVQMMSTGGETLCQVPYMPPAGIQSTRIPHLRPGFGMGMISMSYSTGFPMIPVPPMSLHRSSSPAAGFYWISGPAALPVPRLQVPLIASQALPSHGVTSTVPTPFTRELYPPFNHSNQGVSSSQITDGPQLPFLSQALTAFTSSPVALHSGTLRVLEKGEAVALRSASDLSVFYWCAIDGYQDTLMVHSQRQFYRECYIFGNVDLIFGDAAVVFQSCSFKGREIGHLGFGDFVVVECSRPQRDS</sequence>
<evidence type="ECO:0000256" key="2">
    <source>
        <dbReference type="ARBA" id="ARBA00004191"/>
    </source>
</evidence>
<dbReference type="PANTHER" id="PTHR46807:SF1">
    <property type="entry name" value="TRANSCRIPTION FACTOR PIF3"/>
    <property type="match status" value="1"/>
</dbReference>
<dbReference type="InterPro" id="IPR011050">
    <property type="entry name" value="Pectin_lyase_fold/virulence"/>
</dbReference>
<dbReference type="InterPro" id="IPR011598">
    <property type="entry name" value="bHLH_dom"/>
</dbReference>
<dbReference type="Proteomes" id="UP000516437">
    <property type="component" value="Chromosome 7"/>
</dbReference>
<keyword evidence="7" id="KW-0063">Aspartyl esterase</keyword>
<dbReference type="GO" id="GO:0030599">
    <property type="term" value="F:pectinesterase activity"/>
    <property type="evidence" value="ECO:0007669"/>
    <property type="project" value="InterPro"/>
</dbReference>
<evidence type="ECO:0000256" key="6">
    <source>
        <dbReference type="ARBA" id="ARBA00023015"/>
    </source>
</evidence>
<keyword evidence="4" id="KW-0134">Cell wall</keyword>
<dbReference type="InterPro" id="IPR047265">
    <property type="entry name" value="PIF1-like_bHLH"/>
</dbReference>
<dbReference type="InterPro" id="IPR036638">
    <property type="entry name" value="HLH_DNA-bd_sf"/>
</dbReference>
<name>A0A6A1UZ00_9ROSI</name>
<comment type="caution">
    <text evidence="12">The sequence shown here is derived from an EMBL/GenBank/DDBJ whole genome shotgun (WGS) entry which is preliminary data.</text>
</comment>
<protein>
    <submittedName>
        <fullName evidence="12">Putative pectinesterase/pectinesterase inhibitor 60</fullName>
    </submittedName>
</protein>
<keyword evidence="13" id="KW-1185">Reference proteome</keyword>
<reference evidence="12 13" key="1">
    <citation type="journal article" date="2019" name="Plant Biotechnol. J.">
        <title>The red bayberry genome and genetic basis of sex determination.</title>
        <authorList>
            <person name="Jia H.M."/>
            <person name="Jia H.J."/>
            <person name="Cai Q.L."/>
            <person name="Wang Y."/>
            <person name="Zhao H.B."/>
            <person name="Yang W.F."/>
            <person name="Wang G.Y."/>
            <person name="Li Y.H."/>
            <person name="Zhan D.L."/>
            <person name="Shen Y.T."/>
            <person name="Niu Q.F."/>
            <person name="Chang L."/>
            <person name="Qiu J."/>
            <person name="Zhao L."/>
            <person name="Xie H.B."/>
            <person name="Fu W.Y."/>
            <person name="Jin J."/>
            <person name="Li X.W."/>
            <person name="Jiao Y."/>
            <person name="Zhou C.C."/>
            <person name="Tu T."/>
            <person name="Chai C.Y."/>
            <person name="Gao J.L."/>
            <person name="Fan L.J."/>
            <person name="van de Weg E."/>
            <person name="Wang J.Y."/>
            <person name="Gao Z.S."/>
        </authorList>
    </citation>
    <scope>NUCLEOTIDE SEQUENCE [LARGE SCALE GENOMIC DNA]</scope>
    <source>
        <tissue evidence="12">Leaves</tissue>
    </source>
</reference>
<dbReference type="GO" id="GO:0010017">
    <property type="term" value="P:red or far-red light signaling pathway"/>
    <property type="evidence" value="ECO:0007669"/>
    <property type="project" value="UniProtKB-ARBA"/>
</dbReference>
<dbReference type="EMBL" id="RXIC02000025">
    <property type="protein sequence ID" value="KAB1205605.1"/>
    <property type="molecule type" value="Genomic_DNA"/>
</dbReference>
<keyword evidence="5" id="KW-0378">Hydrolase</keyword>
<dbReference type="SMART" id="SM00353">
    <property type="entry name" value="HLH"/>
    <property type="match status" value="1"/>
</dbReference>
<accession>A0A6A1UZ00</accession>
<dbReference type="Pfam" id="PF01095">
    <property type="entry name" value="Pectinesterase"/>
    <property type="match status" value="1"/>
</dbReference>
<feature type="domain" description="BHLH" evidence="11">
    <location>
        <begin position="86"/>
        <end position="135"/>
    </location>
</feature>
<dbReference type="UniPathway" id="UPA00545">
    <property type="reaction ID" value="UER00823"/>
</dbReference>
<gene>
    <name evidence="12" type="ORF">CJ030_MR7G017777</name>
</gene>
<dbReference type="GO" id="GO:0003700">
    <property type="term" value="F:DNA-binding transcription factor activity"/>
    <property type="evidence" value="ECO:0007669"/>
    <property type="project" value="InterPro"/>
</dbReference>
<keyword evidence="4" id="KW-0964">Secreted</keyword>
<evidence type="ECO:0000256" key="4">
    <source>
        <dbReference type="ARBA" id="ARBA00022512"/>
    </source>
</evidence>
<evidence type="ECO:0000256" key="5">
    <source>
        <dbReference type="ARBA" id="ARBA00022801"/>
    </source>
</evidence>
<dbReference type="PANTHER" id="PTHR46807">
    <property type="entry name" value="TRANSCRIPTION FACTOR PIF3"/>
    <property type="match status" value="1"/>
</dbReference>
<dbReference type="SUPFAM" id="SSF47459">
    <property type="entry name" value="HLH, helix-loop-helix DNA-binding domain"/>
    <property type="match status" value="1"/>
</dbReference>
<dbReference type="Pfam" id="PF00010">
    <property type="entry name" value="HLH"/>
    <property type="match status" value="1"/>
</dbReference>
<comment type="pathway">
    <text evidence="3">Glycan metabolism; pectin degradation; 2-dehydro-3-deoxy-D-gluconate from pectin: step 1/5.</text>
</comment>
<evidence type="ECO:0000259" key="11">
    <source>
        <dbReference type="PROSITE" id="PS50888"/>
    </source>
</evidence>
<dbReference type="InterPro" id="IPR012334">
    <property type="entry name" value="Pectin_lyas_fold"/>
</dbReference>
<dbReference type="AlphaFoldDB" id="A0A6A1UZ00"/>
<dbReference type="GO" id="GO:0046983">
    <property type="term" value="F:protein dimerization activity"/>
    <property type="evidence" value="ECO:0007669"/>
    <property type="project" value="InterPro"/>
</dbReference>
<dbReference type="OrthoDB" id="690068at2759"/>
<dbReference type="Gene3D" id="4.10.280.10">
    <property type="entry name" value="Helix-loop-helix DNA-binding domain"/>
    <property type="match status" value="1"/>
</dbReference>
<comment type="subcellular location">
    <subcellularLocation>
        <location evidence="1">Nucleus</location>
    </subcellularLocation>
    <subcellularLocation>
        <location evidence="2">Secreted</location>
        <location evidence="2">Cell wall</location>
    </subcellularLocation>
</comment>
<evidence type="ECO:0000256" key="8">
    <source>
        <dbReference type="ARBA" id="ARBA00023163"/>
    </source>
</evidence>
<feature type="region of interest" description="Disordered" evidence="10">
    <location>
        <begin position="63"/>
        <end position="82"/>
    </location>
</feature>
<evidence type="ECO:0000256" key="1">
    <source>
        <dbReference type="ARBA" id="ARBA00004123"/>
    </source>
</evidence>
<evidence type="ECO:0000313" key="12">
    <source>
        <dbReference type="EMBL" id="KAB1205605.1"/>
    </source>
</evidence>
<keyword evidence="6" id="KW-0805">Transcription regulation</keyword>
<dbReference type="InterPro" id="IPR044273">
    <property type="entry name" value="PIF3-like"/>
</dbReference>
<keyword evidence="8" id="KW-0804">Transcription</keyword>
<organism evidence="12 13">
    <name type="scientific">Morella rubra</name>
    <name type="common">Chinese bayberry</name>
    <dbReference type="NCBI Taxonomy" id="262757"/>
    <lineage>
        <taxon>Eukaryota</taxon>
        <taxon>Viridiplantae</taxon>
        <taxon>Streptophyta</taxon>
        <taxon>Embryophyta</taxon>
        <taxon>Tracheophyta</taxon>
        <taxon>Spermatophyta</taxon>
        <taxon>Magnoliopsida</taxon>
        <taxon>eudicotyledons</taxon>
        <taxon>Gunneridae</taxon>
        <taxon>Pentapetalae</taxon>
        <taxon>rosids</taxon>
        <taxon>fabids</taxon>
        <taxon>Fagales</taxon>
        <taxon>Myricaceae</taxon>
        <taxon>Morella</taxon>
    </lineage>
</organism>
<dbReference type="GO" id="GO:0045490">
    <property type="term" value="P:pectin catabolic process"/>
    <property type="evidence" value="ECO:0007669"/>
    <property type="project" value="UniProtKB-UniPathway"/>
</dbReference>